<gene>
    <name evidence="2" type="ORF">DVS28_a1095</name>
</gene>
<dbReference type="PANTHER" id="PTHR36934">
    <property type="entry name" value="BLR0278 PROTEIN"/>
    <property type="match status" value="1"/>
</dbReference>
<dbReference type="SUPFAM" id="SSF54637">
    <property type="entry name" value="Thioesterase/thiol ester dehydrase-isomerase"/>
    <property type="match status" value="1"/>
</dbReference>
<dbReference type="PANTHER" id="PTHR36934:SF1">
    <property type="entry name" value="THIOESTERASE DOMAIN-CONTAINING PROTEIN"/>
    <property type="match status" value="1"/>
</dbReference>
<keyword evidence="3" id="KW-1185">Reference proteome</keyword>
<dbReference type="Gene3D" id="3.10.129.10">
    <property type="entry name" value="Hotdog Thioesterase"/>
    <property type="match status" value="1"/>
</dbReference>
<name>A0A346XU98_9ACTN</name>
<evidence type="ECO:0000259" key="1">
    <source>
        <dbReference type="Pfam" id="PF22636"/>
    </source>
</evidence>
<dbReference type="EMBL" id="CP031165">
    <property type="protein sequence ID" value="AXV05795.1"/>
    <property type="molecule type" value="Genomic_DNA"/>
</dbReference>
<protein>
    <recommendedName>
        <fullName evidence="1">Fluoroacetyl-CoA-specific thioesterase-like domain-containing protein</fullName>
    </recommendedName>
</protein>
<dbReference type="Proteomes" id="UP000264006">
    <property type="component" value="Chromosome"/>
</dbReference>
<organism evidence="2 3">
    <name type="scientific">Euzebya pacifica</name>
    <dbReference type="NCBI Taxonomy" id="1608957"/>
    <lineage>
        <taxon>Bacteria</taxon>
        <taxon>Bacillati</taxon>
        <taxon>Actinomycetota</taxon>
        <taxon>Nitriliruptoria</taxon>
        <taxon>Euzebyales</taxon>
    </lineage>
</organism>
<reference evidence="2 3" key="1">
    <citation type="submission" date="2018-09" db="EMBL/GenBank/DDBJ databases">
        <title>Complete genome sequence of Euzebya sp. DY32-46 isolated from seawater of Pacific Ocean.</title>
        <authorList>
            <person name="Xu L."/>
            <person name="Wu Y.-H."/>
            <person name="Xu X.-W."/>
        </authorList>
    </citation>
    <scope>NUCLEOTIDE SEQUENCE [LARGE SCALE GENOMIC DNA]</scope>
    <source>
        <strain evidence="2 3">DY32-46</strain>
    </source>
</reference>
<proteinExistence type="predicted"/>
<dbReference type="InterPro" id="IPR054485">
    <property type="entry name" value="FlK-like_dom"/>
</dbReference>
<evidence type="ECO:0000313" key="2">
    <source>
        <dbReference type="EMBL" id="AXV05795.1"/>
    </source>
</evidence>
<evidence type="ECO:0000313" key="3">
    <source>
        <dbReference type="Proteomes" id="UP000264006"/>
    </source>
</evidence>
<accession>A0A346XU98</accession>
<feature type="domain" description="Fluoroacetyl-CoA-specific thioesterase-like" evidence="1">
    <location>
        <begin position="7"/>
        <end position="105"/>
    </location>
</feature>
<dbReference type="KEGG" id="euz:DVS28_a1095"/>
<dbReference type="InterPro" id="IPR025540">
    <property type="entry name" value="FlK"/>
</dbReference>
<dbReference type="AlphaFoldDB" id="A0A346XU98"/>
<dbReference type="InterPro" id="IPR029069">
    <property type="entry name" value="HotDog_dom_sf"/>
</dbReference>
<dbReference type="Pfam" id="PF22636">
    <property type="entry name" value="FlK"/>
    <property type="match status" value="1"/>
</dbReference>
<sequence>MRRVVLDSDRAAFDDENIHDLYSTVAMVRDAEHVSRYVFRQGLEEGEEGAGASIQLRHDAPVPVGATVDVVATVTHAEGRRMETSVEFVHDGEVKATATFTQVVLGA</sequence>
<dbReference type="CDD" id="cd03440">
    <property type="entry name" value="hot_dog"/>
    <property type="match status" value="1"/>
</dbReference>